<evidence type="ECO:0000313" key="2">
    <source>
        <dbReference type="Proteomes" id="UP001372338"/>
    </source>
</evidence>
<keyword evidence="2" id="KW-1185">Reference proteome</keyword>
<accession>A0AAN9I6G2</accession>
<dbReference type="AlphaFoldDB" id="A0AAN9I6G2"/>
<evidence type="ECO:0000313" key="1">
    <source>
        <dbReference type="EMBL" id="KAK7261956.1"/>
    </source>
</evidence>
<dbReference type="EMBL" id="JAYWIO010000005">
    <property type="protein sequence ID" value="KAK7261956.1"/>
    <property type="molecule type" value="Genomic_DNA"/>
</dbReference>
<proteinExistence type="predicted"/>
<protein>
    <submittedName>
        <fullName evidence="1">Uncharacterized protein</fullName>
    </submittedName>
</protein>
<organism evidence="1 2">
    <name type="scientific">Crotalaria pallida</name>
    <name type="common">Smooth rattlebox</name>
    <name type="synonym">Crotalaria striata</name>
    <dbReference type="NCBI Taxonomy" id="3830"/>
    <lineage>
        <taxon>Eukaryota</taxon>
        <taxon>Viridiplantae</taxon>
        <taxon>Streptophyta</taxon>
        <taxon>Embryophyta</taxon>
        <taxon>Tracheophyta</taxon>
        <taxon>Spermatophyta</taxon>
        <taxon>Magnoliopsida</taxon>
        <taxon>eudicotyledons</taxon>
        <taxon>Gunneridae</taxon>
        <taxon>Pentapetalae</taxon>
        <taxon>rosids</taxon>
        <taxon>fabids</taxon>
        <taxon>Fabales</taxon>
        <taxon>Fabaceae</taxon>
        <taxon>Papilionoideae</taxon>
        <taxon>50 kb inversion clade</taxon>
        <taxon>genistoids sensu lato</taxon>
        <taxon>core genistoids</taxon>
        <taxon>Crotalarieae</taxon>
        <taxon>Crotalaria</taxon>
    </lineage>
</organism>
<reference evidence="1 2" key="1">
    <citation type="submission" date="2024-01" db="EMBL/GenBank/DDBJ databases">
        <title>The genomes of 5 underutilized Papilionoideae crops provide insights into root nodulation and disease resistanc.</title>
        <authorList>
            <person name="Yuan L."/>
        </authorList>
    </citation>
    <scope>NUCLEOTIDE SEQUENCE [LARGE SCALE GENOMIC DNA]</scope>
    <source>
        <strain evidence="1">ZHUSHIDOU_FW_LH</strain>
        <tissue evidence="1">Leaf</tissue>
    </source>
</reference>
<dbReference type="Proteomes" id="UP001372338">
    <property type="component" value="Unassembled WGS sequence"/>
</dbReference>
<gene>
    <name evidence="1" type="ORF">RIF29_28281</name>
</gene>
<name>A0AAN9I6G2_CROPI</name>
<comment type="caution">
    <text evidence="1">The sequence shown here is derived from an EMBL/GenBank/DDBJ whole genome shotgun (WGS) entry which is preliminary data.</text>
</comment>
<sequence>MSILNKKILILLEELLEKDKVPFESSGGKSCNSVLTAKSVNVFTPNSMRRLQPGRTVLRKKTSSSSKYFSLEEAADQGEKYVKSSEG</sequence>